<evidence type="ECO:0000256" key="5">
    <source>
        <dbReference type="PIRSR" id="PIRSR601820-3"/>
    </source>
</evidence>
<proteinExistence type="predicted"/>
<evidence type="ECO:0000313" key="7">
    <source>
        <dbReference type="EMBL" id="KAK5967666.1"/>
    </source>
</evidence>
<dbReference type="GO" id="GO:0002020">
    <property type="term" value="F:protease binding"/>
    <property type="evidence" value="ECO:0007669"/>
    <property type="project" value="TreeGrafter"/>
</dbReference>
<comment type="caution">
    <text evidence="7">The sequence shown here is derived from an EMBL/GenBank/DDBJ whole genome shotgun (WGS) entry which is preliminary data.</text>
</comment>
<dbReference type="GO" id="GO:0046872">
    <property type="term" value="F:metal ion binding"/>
    <property type="evidence" value="ECO:0007669"/>
    <property type="project" value="UniProtKB-KW"/>
</dbReference>
<feature type="domain" description="NTR" evidence="6">
    <location>
        <begin position="32"/>
        <end position="163"/>
    </location>
</feature>
<comment type="subcellular location">
    <subcellularLocation>
        <location evidence="1">Secreted</location>
    </subcellularLocation>
</comment>
<feature type="disulfide bond" evidence="5">
    <location>
        <begin position="34"/>
        <end position="127"/>
    </location>
</feature>
<evidence type="ECO:0000313" key="8">
    <source>
        <dbReference type="Proteomes" id="UP001331761"/>
    </source>
</evidence>
<feature type="disulfide bond" evidence="5">
    <location>
        <begin position="32"/>
        <end position="100"/>
    </location>
</feature>
<keyword evidence="4" id="KW-0479">Metal-binding</keyword>
<dbReference type="CDD" id="cd03577">
    <property type="entry name" value="NTR_TIMP_like"/>
    <property type="match status" value="1"/>
</dbReference>
<dbReference type="Proteomes" id="UP001331761">
    <property type="component" value="Unassembled WGS sequence"/>
</dbReference>
<dbReference type="Gene3D" id="2.40.50.120">
    <property type="match status" value="1"/>
</dbReference>
<reference evidence="7 8" key="1">
    <citation type="submission" date="2019-10" db="EMBL/GenBank/DDBJ databases">
        <title>Assembly and Annotation for the nematode Trichostrongylus colubriformis.</title>
        <authorList>
            <person name="Martin J."/>
        </authorList>
    </citation>
    <scope>NUCLEOTIDE SEQUENCE [LARGE SCALE GENOMIC DNA]</scope>
    <source>
        <strain evidence="7">G859</strain>
        <tissue evidence="7">Whole worm</tissue>
    </source>
</reference>
<keyword evidence="8" id="KW-1185">Reference proteome</keyword>
<organism evidence="7 8">
    <name type="scientific">Trichostrongylus colubriformis</name>
    <name type="common">Black scour worm</name>
    <dbReference type="NCBI Taxonomy" id="6319"/>
    <lineage>
        <taxon>Eukaryota</taxon>
        <taxon>Metazoa</taxon>
        <taxon>Ecdysozoa</taxon>
        <taxon>Nematoda</taxon>
        <taxon>Chromadorea</taxon>
        <taxon>Rhabditida</taxon>
        <taxon>Rhabditina</taxon>
        <taxon>Rhabditomorpha</taxon>
        <taxon>Strongyloidea</taxon>
        <taxon>Trichostrongylidae</taxon>
        <taxon>Trichostrongylus</taxon>
    </lineage>
</organism>
<dbReference type="Pfam" id="PF01759">
    <property type="entry name" value="NTR"/>
    <property type="match status" value="1"/>
</dbReference>
<evidence type="ECO:0000256" key="4">
    <source>
        <dbReference type="PIRSR" id="PIRSR601820-1"/>
    </source>
</evidence>
<name>A0AAN8IC56_TRICO</name>
<dbReference type="PROSITE" id="PS51257">
    <property type="entry name" value="PROKAR_LIPOPROTEIN"/>
    <property type="match status" value="1"/>
</dbReference>
<dbReference type="InterPro" id="IPR008993">
    <property type="entry name" value="TIMP-like_OB-fold"/>
</dbReference>
<protein>
    <submittedName>
        <fullName evidence="7">Tissue inhibitor of metalloproteinase</fullName>
    </submittedName>
</protein>
<dbReference type="GO" id="GO:0031012">
    <property type="term" value="C:extracellular matrix"/>
    <property type="evidence" value="ECO:0007669"/>
    <property type="project" value="TreeGrafter"/>
</dbReference>
<dbReference type="InterPro" id="IPR001820">
    <property type="entry name" value="TIMP"/>
</dbReference>
<evidence type="ECO:0000259" key="6">
    <source>
        <dbReference type="PROSITE" id="PS50189"/>
    </source>
</evidence>
<dbReference type="InterPro" id="IPR001134">
    <property type="entry name" value="Netrin_domain"/>
</dbReference>
<dbReference type="SUPFAM" id="SSF50242">
    <property type="entry name" value="TIMP-like"/>
    <property type="match status" value="1"/>
</dbReference>
<dbReference type="PANTHER" id="PTHR11844">
    <property type="entry name" value="METALLOPROTEASE INHIBITOR"/>
    <property type="match status" value="1"/>
</dbReference>
<dbReference type="GO" id="GO:0005615">
    <property type="term" value="C:extracellular space"/>
    <property type="evidence" value="ECO:0007669"/>
    <property type="project" value="TreeGrafter"/>
</dbReference>
<dbReference type="PROSITE" id="PS50189">
    <property type="entry name" value="NTR"/>
    <property type="match status" value="1"/>
</dbReference>
<dbReference type="InterPro" id="IPR018933">
    <property type="entry name" value="Netrin_module_non-TIMP"/>
</dbReference>
<evidence type="ECO:0000256" key="2">
    <source>
        <dbReference type="ARBA" id="ARBA00022525"/>
    </source>
</evidence>
<keyword evidence="3 5" id="KW-1015">Disulfide bond</keyword>
<dbReference type="GO" id="GO:0051045">
    <property type="term" value="P:negative regulation of membrane protein ectodomain proteolysis"/>
    <property type="evidence" value="ECO:0007669"/>
    <property type="project" value="TreeGrafter"/>
</dbReference>
<feature type="binding site" evidence="4">
    <location>
        <position position="32"/>
    </location>
    <ligand>
        <name>Zn(2+)</name>
        <dbReference type="ChEBI" id="CHEBI:29105"/>
        <note>ligand shared with metalloproteinase partner</note>
    </ligand>
</feature>
<dbReference type="AlphaFoldDB" id="A0AAN8IC56"/>
<evidence type="ECO:0000256" key="3">
    <source>
        <dbReference type="ARBA" id="ARBA00023157"/>
    </source>
</evidence>
<dbReference type="GO" id="GO:0008191">
    <property type="term" value="F:metalloendopeptidase inhibitor activity"/>
    <property type="evidence" value="ECO:0007669"/>
    <property type="project" value="InterPro"/>
</dbReference>
<dbReference type="EMBL" id="WIXE01022230">
    <property type="protein sequence ID" value="KAK5967666.1"/>
    <property type="molecule type" value="Genomic_DNA"/>
</dbReference>
<sequence>MLYADYRHKNDNFRMIRILIFSGTCIALSMACFCTPAQSTKESFCKADWVSHVKVLGMKTHHGSNGDTIYILEHKNVFKKPKDVKLLPNNINTPSSDAACGLKLVKDKEYLLAGAIQGGYYYITLRCSQIVDDKPLKTTEFGMPIEWKHVSQATKSSLKIINCDNHRIVTEA</sequence>
<dbReference type="PANTHER" id="PTHR11844:SF25">
    <property type="entry name" value="NTR DOMAIN-CONTAINING PROTEIN"/>
    <property type="match status" value="1"/>
</dbReference>
<accession>A0AAN8IC56</accession>
<keyword evidence="4" id="KW-0862">Zinc</keyword>
<gene>
    <name evidence="7" type="ORF">GCK32_006206</name>
</gene>
<evidence type="ECO:0000256" key="1">
    <source>
        <dbReference type="ARBA" id="ARBA00004613"/>
    </source>
</evidence>
<keyword evidence="2" id="KW-0964">Secreted</keyword>